<accession>A0ACB6RK51</accession>
<name>A0ACB6RK51_9PLEO</name>
<reference evidence="1" key="1">
    <citation type="journal article" date="2020" name="Stud. Mycol.">
        <title>101 Dothideomycetes genomes: a test case for predicting lifestyles and emergence of pathogens.</title>
        <authorList>
            <person name="Haridas S."/>
            <person name="Albert R."/>
            <person name="Binder M."/>
            <person name="Bloem J."/>
            <person name="Labutti K."/>
            <person name="Salamov A."/>
            <person name="Andreopoulos B."/>
            <person name="Baker S."/>
            <person name="Barry K."/>
            <person name="Bills G."/>
            <person name="Bluhm B."/>
            <person name="Cannon C."/>
            <person name="Castanera R."/>
            <person name="Culley D."/>
            <person name="Daum C."/>
            <person name="Ezra D."/>
            <person name="Gonzalez J."/>
            <person name="Henrissat B."/>
            <person name="Kuo A."/>
            <person name="Liang C."/>
            <person name="Lipzen A."/>
            <person name="Lutzoni F."/>
            <person name="Magnuson J."/>
            <person name="Mondo S."/>
            <person name="Nolan M."/>
            <person name="Ohm R."/>
            <person name="Pangilinan J."/>
            <person name="Park H.-J."/>
            <person name="Ramirez L."/>
            <person name="Alfaro M."/>
            <person name="Sun H."/>
            <person name="Tritt A."/>
            <person name="Yoshinaga Y."/>
            <person name="Zwiers L.-H."/>
            <person name="Turgeon B."/>
            <person name="Goodwin S."/>
            <person name="Spatafora J."/>
            <person name="Crous P."/>
            <person name="Grigoriev I."/>
        </authorList>
    </citation>
    <scope>NUCLEOTIDE SEQUENCE</scope>
    <source>
        <strain evidence="1">CBS 525.71</strain>
    </source>
</reference>
<evidence type="ECO:0000313" key="2">
    <source>
        <dbReference type="Proteomes" id="UP000799754"/>
    </source>
</evidence>
<dbReference type="EMBL" id="MU006747">
    <property type="protein sequence ID" value="KAF2622108.1"/>
    <property type="molecule type" value="Genomic_DNA"/>
</dbReference>
<keyword evidence="2" id="KW-1185">Reference proteome</keyword>
<dbReference type="Proteomes" id="UP000799754">
    <property type="component" value="Unassembled WGS sequence"/>
</dbReference>
<sequence length="80" mass="8708">MKFDDEEVFLIGLHIHSPADHTFDGFRSKSGKHLVHANREGEPRSVVGIRIDPGKAPSAFLSSLPTPFIGFNETTASSTT</sequence>
<gene>
    <name evidence="1" type="ORF">BU25DRAFT_215429</name>
</gene>
<organism evidence="1 2">
    <name type="scientific">Macroventuria anomochaeta</name>
    <dbReference type="NCBI Taxonomy" id="301207"/>
    <lineage>
        <taxon>Eukaryota</taxon>
        <taxon>Fungi</taxon>
        <taxon>Dikarya</taxon>
        <taxon>Ascomycota</taxon>
        <taxon>Pezizomycotina</taxon>
        <taxon>Dothideomycetes</taxon>
        <taxon>Pleosporomycetidae</taxon>
        <taxon>Pleosporales</taxon>
        <taxon>Pleosporineae</taxon>
        <taxon>Didymellaceae</taxon>
        <taxon>Macroventuria</taxon>
    </lineage>
</organism>
<protein>
    <submittedName>
        <fullName evidence="1">Uncharacterized protein</fullName>
    </submittedName>
</protein>
<comment type="caution">
    <text evidence="1">The sequence shown here is derived from an EMBL/GenBank/DDBJ whole genome shotgun (WGS) entry which is preliminary data.</text>
</comment>
<proteinExistence type="predicted"/>
<evidence type="ECO:0000313" key="1">
    <source>
        <dbReference type="EMBL" id="KAF2622108.1"/>
    </source>
</evidence>